<keyword evidence="3 7" id="KW-0479">Metal-binding</keyword>
<evidence type="ECO:0000256" key="4">
    <source>
        <dbReference type="ARBA" id="ARBA00022801"/>
    </source>
</evidence>
<comment type="caution">
    <text evidence="9">The sequence shown here is derived from an EMBL/GenBank/DDBJ whole genome shotgun (WGS) entry which is preliminary data.</text>
</comment>
<evidence type="ECO:0000256" key="6">
    <source>
        <dbReference type="ARBA" id="ARBA00023049"/>
    </source>
</evidence>
<dbReference type="Gene3D" id="1.10.1370.10">
    <property type="entry name" value="Neurolysin, domain 3"/>
    <property type="match status" value="1"/>
</dbReference>
<dbReference type="InterPro" id="IPR045090">
    <property type="entry name" value="Pept_M3A_M3B"/>
</dbReference>
<dbReference type="Gene3D" id="1.10.1370.40">
    <property type="match status" value="1"/>
</dbReference>
<dbReference type="PANTHER" id="PTHR43660">
    <property type="entry name" value="DIPEPTIDYL CARBOXYPEPTIDASE"/>
    <property type="match status" value="1"/>
</dbReference>
<keyword evidence="2 7" id="KW-0645">Protease</keyword>
<protein>
    <submittedName>
        <fullName evidence="9">M3 family metallopeptidase</fullName>
    </submittedName>
</protein>
<dbReference type="Proteomes" id="UP001597201">
    <property type="component" value="Unassembled WGS sequence"/>
</dbReference>
<name>A0ABW3XYB2_9FLAO</name>
<dbReference type="PANTHER" id="PTHR43660:SF1">
    <property type="entry name" value="DIPEPTIDYL CARBOXYPEPTIDASE"/>
    <property type="match status" value="1"/>
</dbReference>
<keyword evidence="4 7" id="KW-0378">Hydrolase</keyword>
<organism evidence="9 10">
    <name type="scientific">Namhaeicola litoreus</name>
    <dbReference type="NCBI Taxonomy" id="1052145"/>
    <lineage>
        <taxon>Bacteria</taxon>
        <taxon>Pseudomonadati</taxon>
        <taxon>Bacteroidota</taxon>
        <taxon>Flavobacteriia</taxon>
        <taxon>Flavobacteriales</taxon>
        <taxon>Flavobacteriaceae</taxon>
        <taxon>Namhaeicola</taxon>
    </lineage>
</organism>
<dbReference type="InterPro" id="IPR024079">
    <property type="entry name" value="MetalloPept_cat_dom_sf"/>
</dbReference>
<accession>A0ABW3XYB2</accession>
<evidence type="ECO:0000256" key="7">
    <source>
        <dbReference type="RuleBase" id="RU003435"/>
    </source>
</evidence>
<dbReference type="Gene3D" id="3.40.390.10">
    <property type="entry name" value="Collagenase (Catalytic Domain)"/>
    <property type="match status" value="1"/>
</dbReference>
<gene>
    <name evidence="9" type="ORF">ACFQ39_03000</name>
</gene>
<dbReference type="InterPro" id="IPR001567">
    <property type="entry name" value="Pept_M3A_M3B_dom"/>
</dbReference>
<dbReference type="Pfam" id="PF01432">
    <property type="entry name" value="Peptidase_M3"/>
    <property type="match status" value="1"/>
</dbReference>
<dbReference type="InterPro" id="IPR034005">
    <property type="entry name" value="M3A_DCP"/>
</dbReference>
<dbReference type="EMBL" id="JBHTMY010000002">
    <property type="protein sequence ID" value="MFD1314571.1"/>
    <property type="molecule type" value="Genomic_DNA"/>
</dbReference>
<comment type="similarity">
    <text evidence="1 7">Belongs to the peptidase M3 family.</text>
</comment>
<dbReference type="InterPro" id="IPR024077">
    <property type="entry name" value="Neurolysin/TOP_dom2"/>
</dbReference>
<evidence type="ECO:0000259" key="8">
    <source>
        <dbReference type="Pfam" id="PF01432"/>
    </source>
</evidence>
<comment type="cofactor">
    <cofactor evidence="7">
        <name>Zn(2+)</name>
        <dbReference type="ChEBI" id="CHEBI:29105"/>
    </cofactor>
    <text evidence="7">Binds 1 zinc ion.</text>
</comment>
<proteinExistence type="inferred from homology"/>
<evidence type="ECO:0000256" key="2">
    <source>
        <dbReference type="ARBA" id="ARBA00022670"/>
    </source>
</evidence>
<keyword evidence="10" id="KW-1185">Reference proteome</keyword>
<dbReference type="CDD" id="cd06456">
    <property type="entry name" value="M3A_DCP"/>
    <property type="match status" value="1"/>
</dbReference>
<evidence type="ECO:0000313" key="10">
    <source>
        <dbReference type="Proteomes" id="UP001597201"/>
    </source>
</evidence>
<sequence length="676" mass="78241">MDNPLLMEFTGIYQTAPFSKIKNEHYKPAFEKAIEMAKAEIDAIVENTEEPNFQNTIEALDFSGEKLDRISSIFFNLNSAETNDEIQKIAQEVSPMLSDFSNDIRLNKALFKKVKTVFDKQNEYFLTTEQKTLLDKKYKGFTRNGANLNEVDQQKLREIDKKLAQLSLKFGENVLAENNAYELQITDENRLKGLPDGALEAAKLLAEERKKDGWIFTLDIPSYLPFMTYAEDRSLREILAKEYGKRGFQQNNFDNQKIVLDIVNLRNERAKLLGYPTHAHFVLEERMAEKPQKVIDFLEDLLKKAKPAAVKEFEQLKELASKDQIEALQKWDSSYYSEKLKKQLFDLDEEQLKPYFKLENTIQGVFEISNRLYNLTFEEVQDIDKYHEDVKTYLVKKNGEVLSVLYADFFPRKGKRNGAWMTSYKSQWKKDGVNSRPHISIVCNFTKPTKTKPSLLTFNEVTTLFHEFGHALHGMLANTTYPSLSGTSVYWDFVELPSQVFENWCYEEDALNLFAKHYETGELIPFELIEKIKNSSNFLEGLATVRQISFGLLDMAWHAKDLSAIKDVKSYEELIFEQTKFYPDVPENCMSTAFSHIFQGGYSSGYYSYKWAEVLDADAFEAFKEKGIFDKETARKFEEFVLSQGGTDKPMTLYKKFRGKEPDAKALLKRAGLLQN</sequence>
<evidence type="ECO:0000256" key="5">
    <source>
        <dbReference type="ARBA" id="ARBA00022833"/>
    </source>
</evidence>
<dbReference type="RefSeq" id="WP_377176304.1">
    <property type="nucleotide sequence ID" value="NZ_JBHTMY010000002.1"/>
</dbReference>
<feature type="domain" description="Peptidase M3A/M3B catalytic" evidence="8">
    <location>
        <begin position="226"/>
        <end position="672"/>
    </location>
</feature>
<evidence type="ECO:0000313" key="9">
    <source>
        <dbReference type="EMBL" id="MFD1314571.1"/>
    </source>
</evidence>
<keyword evidence="6 7" id="KW-0482">Metalloprotease</keyword>
<keyword evidence="5 7" id="KW-0862">Zinc</keyword>
<evidence type="ECO:0000256" key="3">
    <source>
        <dbReference type="ARBA" id="ARBA00022723"/>
    </source>
</evidence>
<dbReference type="SUPFAM" id="SSF55486">
    <property type="entry name" value="Metalloproteases ('zincins'), catalytic domain"/>
    <property type="match status" value="1"/>
</dbReference>
<reference evidence="10" key="1">
    <citation type="journal article" date="2019" name="Int. J. Syst. Evol. Microbiol.">
        <title>The Global Catalogue of Microorganisms (GCM) 10K type strain sequencing project: providing services to taxonomists for standard genome sequencing and annotation.</title>
        <authorList>
            <consortium name="The Broad Institute Genomics Platform"/>
            <consortium name="The Broad Institute Genome Sequencing Center for Infectious Disease"/>
            <person name="Wu L."/>
            <person name="Ma J."/>
        </authorList>
    </citation>
    <scope>NUCLEOTIDE SEQUENCE [LARGE SCALE GENOMIC DNA]</scope>
    <source>
        <strain evidence="10">CCUG 61485</strain>
    </source>
</reference>
<evidence type="ECO:0000256" key="1">
    <source>
        <dbReference type="ARBA" id="ARBA00006040"/>
    </source>
</evidence>